<sequence>MPNDSLKQQLEQLHETLQQQPELNDSDRQLVKQIAQDIEQMGVADDDLSERIRQQAVQFEQQHPAIAEALRQVMDTLARIGV</sequence>
<gene>
    <name evidence="1" type="ORF">CHH28_19625</name>
</gene>
<evidence type="ECO:0000313" key="2">
    <source>
        <dbReference type="Proteomes" id="UP000202440"/>
    </source>
</evidence>
<dbReference type="RefSeq" id="WP_094061903.1">
    <property type="nucleotide sequence ID" value="NZ_CP022530.1"/>
</dbReference>
<proteinExistence type="predicted"/>
<dbReference type="Proteomes" id="UP000202440">
    <property type="component" value="Chromosome"/>
</dbReference>
<accession>A0A222FR96</accession>
<dbReference type="AlphaFoldDB" id="A0A222FR96"/>
<dbReference type="KEGG" id="bsan:CHH28_19625"/>
<protein>
    <recommendedName>
        <fullName evidence="3">Chromosome partitioning protein ParA</fullName>
    </recommendedName>
</protein>
<dbReference type="EMBL" id="CP022530">
    <property type="protein sequence ID" value="ASP40743.1"/>
    <property type="molecule type" value="Genomic_DNA"/>
</dbReference>
<keyword evidence="2" id="KW-1185">Reference proteome</keyword>
<evidence type="ECO:0008006" key="3">
    <source>
        <dbReference type="Google" id="ProtNLM"/>
    </source>
</evidence>
<dbReference type="InterPro" id="IPR025516">
    <property type="entry name" value="DUF4404"/>
</dbReference>
<dbReference type="OrthoDB" id="4335607at2"/>
<name>A0A222FR96_9GAMM</name>
<dbReference type="Pfam" id="PF14357">
    <property type="entry name" value="DUF4404"/>
    <property type="match status" value="1"/>
</dbReference>
<evidence type="ECO:0000313" key="1">
    <source>
        <dbReference type="EMBL" id="ASP40743.1"/>
    </source>
</evidence>
<reference evidence="1 2" key="1">
    <citation type="submission" date="2017-07" db="EMBL/GenBank/DDBJ databases">
        <title>Annotated genome sequence of Bacterioplanes sanyensis isolated from Red Sea.</title>
        <authorList>
            <person name="Rehman Z.U."/>
        </authorList>
    </citation>
    <scope>NUCLEOTIDE SEQUENCE [LARGE SCALE GENOMIC DNA]</scope>
    <source>
        <strain evidence="1 2">NV9</strain>
    </source>
</reference>
<organism evidence="1 2">
    <name type="scientific">Bacterioplanes sanyensis</name>
    <dbReference type="NCBI Taxonomy" id="1249553"/>
    <lineage>
        <taxon>Bacteria</taxon>
        <taxon>Pseudomonadati</taxon>
        <taxon>Pseudomonadota</taxon>
        <taxon>Gammaproteobacteria</taxon>
        <taxon>Oceanospirillales</taxon>
        <taxon>Oceanospirillaceae</taxon>
        <taxon>Bacterioplanes</taxon>
    </lineage>
</organism>